<dbReference type="Pfam" id="PF14224">
    <property type="entry name" value="DUF4331"/>
    <property type="match status" value="1"/>
</dbReference>
<reference evidence="2 3" key="1">
    <citation type="submission" date="2016-10" db="EMBL/GenBank/DDBJ databases">
        <authorList>
            <person name="de Groot N.N."/>
        </authorList>
    </citation>
    <scope>NUCLEOTIDE SEQUENCE [LARGE SCALE GENOMIC DNA]</scope>
    <source>
        <strain evidence="2 3">DSM 16199</strain>
    </source>
</reference>
<proteinExistence type="predicted"/>
<dbReference type="EMBL" id="FOTF01000040">
    <property type="protein sequence ID" value="SFL67621.1"/>
    <property type="molecule type" value="Genomic_DNA"/>
</dbReference>
<evidence type="ECO:0000256" key="1">
    <source>
        <dbReference type="SAM" id="SignalP"/>
    </source>
</evidence>
<feature type="chain" id="PRO_5011584063" description="DUF4331 domain-containing protein" evidence="1">
    <location>
        <begin position="27"/>
        <end position="541"/>
    </location>
</feature>
<keyword evidence="1" id="KW-0732">Signal</keyword>
<evidence type="ECO:0000313" key="3">
    <source>
        <dbReference type="Proteomes" id="UP000199550"/>
    </source>
</evidence>
<dbReference type="OrthoDB" id="525451at2"/>
<dbReference type="InterPro" id="IPR025566">
    <property type="entry name" value="DUF4331"/>
</dbReference>
<evidence type="ECO:0000313" key="2">
    <source>
        <dbReference type="EMBL" id="SFL67621.1"/>
    </source>
</evidence>
<protein>
    <recommendedName>
        <fullName evidence="4">DUF4331 domain-containing protein</fullName>
    </recommendedName>
</protein>
<dbReference type="Proteomes" id="UP000199550">
    <property type="component" value="Unassembled WGS sequence"/>
</dbReference>
<sequence length="541" mass="57241">MKLKINNILSGTTALAVCLTATMAGASSHREASAITETPKVDGTDFYMFRSYEPGRENYVTLIANYQPIQAPYGGPNYFTMDPDAIYEIHIDNDGDAVEDITFQFDFNNNLANKGNGIELNIGGKNVAIPLRQVGPVTAADPTGNLNEIENYGVKVIRGDRRSGTAQQLTRAGGGTNFVKPLDNVGTKTLPDYAAYSDKFIYDKVTIPGCSAKARVFAGQRAEAFAVNLGPIFDLVNIIPLQGADNAEYPQYNAPDYAYKGVGIQQDRANDDLVGKANVTSLAIEVPISCLTGGDDPVIGAWTTASLPQAMLEDPSPTYEQDAKYGGAWVQQSRLSAPLVNEVVIGLRDKNLFNAAEPTQDSALATYVTNPTLPALLDVLFRDALGAPGNIAPSNFPRNDLVAAFLTGFPGFNQPASVTPSEMMRLNTAVSATPLAQQNVFGVVAEDLAGFPNGRRPADDTVDIALRVVMGALCHPVPLGAELGVPNATEDTASDNVNLGLCAPSDAPVGTLPFTDGAPIKPSELPAAFPYLNTPLPGAQG</sequence>
<feature type="signal peptide" evidence="1">
    <location>
        <begin position="1"/>
        <end position="26"/>
    </location>
</feature>
<keyword evidence="3" id="KW-1185">Reference proteome</keyword>
<dbReference type="AlphaFoldDB" id="A0A1I4JMV2"/>
<gene>
    <name evidence="2" type="ORF">SAMN04488004_14017</name>
</gene>
<dbReference type="RefSeq" id="WP_090191942.1">
    <property type="nucleotide sequence ID" value="NZ_FOTF01000040.1"/>
</dbReference>
<name>A0A1I4JMV2_9RHOB</name>
<dbReference type="STRING" id="195913.SAMN04488004_14017"/>
<organism evidence="2 3">
    <name type="scientific">Loktanella salsilacus</name>
    <dbReference type="NCBI Taxonomy" id="195913"/>
    <lineage>
        <taxon>Bacteria</taxon>
        <taxon>Pseudomonadati</taxon>
        <taxon>Pseudomonadota</taxon>
        <taxon>Alphaproteobacteria</taxon>
        <taxon>Rhodobacterales</taxon>
        <taxon>Roseobacteraceae</taxon>
        <taxon>Loktanella</taxon>
    </lineage>
</organism>
<accession>A0A1I4JMV2</accession>
<evidence type="ECO:0008006" key="4">
    <source>
        <dbReference type="Google" id="ProtNLM"/>
    </source>
</evidence>